<reference evidence="1 2" key="2">
    <citation type="submission" date="2019-08" db="EMBL/GenBank/DDBJ databases">
        <title>Jejuicoccus antrihumi gen. nov., sp. nov., a new member of the family Dermacoccaceae isolated from a cave.</title>
        <authorList>
            <person name="Schumann P."/>
            <person name="Kim I.S."/>
        </authorList>
    </citation>
    <scope>NUCLEOTIDE SEQUENCE [LARGE SCALE GENOMIC DNA]</scope>
    <source>
        <strain evidence="1 2">C5-26</strain>
    </source>
</reference>
<dbReference type="EMBL" id="VCQV01000047">
    <property type="protein sequence ID" value="TWP33188.1"/>
    <property type="molecule type" value="Genomic_DNA"/>
</dbReference>
<organism evidence="1 2">
    <name type="scientific">Leekyejoonella antrihumi</name>
    <dbReference type="NCBI Taxonomy" id="1660198"/>
    <lineage>
        <taxon>Bacteria</taxon>
        <taxon>Bacillati</taxon>
        <taxon>Actinomycetota</taxon>
        <taxon>Actinomycetes</taxon>
        <taxon>Micrococcales</taxon>
        <taxon>Dermacoccaceae</taxon>
        <taxon>Leekyejoonella</taxon>
    </lineage>
</organism>
<proteinExistence type="predicted"/>
<keyword evidence="2" id="KW-1185">Reference proteome</keyword>
<protein>
    <recommendedName>
        <fullName evidence="3">DUF2384 domain-containing protein</fullName>
    </recommendedName>
</protein>
<reference evidence="1 2" key="1">
    <citation type="submission" date="2019-05" db="EMBL/GenBank/DDBJ databases">
        <authorList>
            <person name="Lee S.D."/>
        </authorList>
    </citation>
    <scope>NUCLEOTIDE SEQUENCE [LARGE SCALE GENOMIC DNA]</scope>
    <source>
        <strain evidence="1 2">C5-26</strain>
    </source>
</reference>
<evidence type="ECO:0000313" key="2">
    <source>
        <dbReference type="Proteomes" id="UP000320244"/>
    </source>
</evidence>
<dbReference type="AlphaFoldDB" id="A0A563DSF2"/>
<gene>
    <name evidence="1" type="ORF">FGL98_22220</name>
</gene>
<evidence type="ECO:0000313" key="1">
    <source>
        <dbReference type="EMBL" id="TWP33188.1"/>
    </source>
</evidence>
<dbReference type="RefSeq" id="WP_146320629.1">
    <property type="nucleotide sequence ID" value="NZ_VCQV01000047.1"/>
</dbReference>
<accession>A0A563DSF2</accession>
<evidence type="ECO:0008006" key="3">
    <source>
        <dbReference type="Google" id="ProtNLM"/>
    </source>
</evidence>
<comment type="caution">
    <text evidence="1">The sequence shown here is derived from an EMBL/GenBank/DDBJ whole genome shotgun (WGS) entry which is preliminary data.</text>
</comment>
<sequence>MTNRTALESEQRPGLRAYEDSVRSTLPEVVTKLREILGVRLVAYIGNVKSTQPVATWASGQRSPGEVDADRLRLAFQIAGLLRERYSATTVQSWFKGMNPALGDIAPARVLRESDPVEVGTDLLAAAKSFAFVG</sequence>
<dbReference type="OrthoDB" id="4748714at2"/>
<dbReference type="Proteomes" id="UP000320244">
    <property type="component" value="Unassembled WGS sequence"/>
</dbReference>
<name>A0A563DSF2_9MICO</name>